<evidence type="ECO:0000313" key="2">
    <source>
        <dbReference type="EMBL" id="QHU34980.1"/>
    </source>
</evidence>
<dbReference type="PROSITE" id="PS50158">
    <property type="entry name" value="ZF_CCHC"/>
    <property type="match status" value="1"/>
</dbReference>
<reference evidence="2" key="1">
    <citation type="journal article" date="2020" name="Nature">
        <title>Giant virus diversity and host interactions through global metagenomics.</title>
        <authorList>
            <person name="Schulz F."/>
            <person name="Roux S."/>
            <person name="Paez-Espino D."/>
            <person name="Jungbluth S."/>
            <person name="Walsh D.A."/>
            <person name="Denef V.J."/>
            <person name="McMahon K.D."/>
            <person name="Konstantinidis K.T."/>
            <person name="Eloe-Fadrosh E.A."/>
            <person name="Kyrpides N.C."/>
            <person name="Woyke T."/>
        </authorList>
    </citation>
    <scope>NUCLEOTIDE SEQUENCE</scope>
    <source>
        <strain evidence="2">GVMAG-S-1017244-22</strain>
    </source>
</reference>
<feature type="domain" description="CCHC-type" evidence="1">
    <location>
        <begin position="102"/>
        <end position="118"/>
    </location>
</feature>
<sequence length="269" mass="31370">MLYIYVLLLQNDKYYIGKTSNPHFRFDNHFINKGSEWTRLHKPIKVLELIPNCDDYDEDKYTYKYMDIYGIDNVRGGSYTSTILDKITKDQLIKISNSINNRCFTCNKCGHFTRDCEDRVIVHQPAPAKLIPQPPSNDFINLETLLRYSPNIMLQNIKDLDIIKQLKNYKIKVGDRILNYKNAEYSSLNDIIDDATKIYNYDENDLAKIPGISTTYIAKEIKDKYLLPSKIGFYQNIAELLEQLSKDKCKLIQSGSIFSEIEYNIINNT</sequence>
<dbReference type="InterPro" id="IPR035901">
    <property type="entry name" value="GIY-YIG_endonuc_sf"/>
</dbReference>
<dbReference type="CDD" id="cd00719">
    <property type="entry name" value="GIY-YIG_SF"/>
    <property type="match status" value="1"/>
</dbReference>
<dbReference type="GO" id="GO:0008270">
    <property type="term" value="F:zinc ion binding"/>
    <property type="evidence" value="ECO:0007669"/>
    <property type="project" value="InterPro"/>
</dbReference>
<dbReference type="SUPFAM" id="SSF57756">
    <property type="entry name" value="Retrovirus zinc finger-like domains"/>
    <property type="match status" value="1"/>
</dbReference>
<dbReference type="AlphaFoldDB" id="A0A6C0LX76"/>
<name>A0A6C0LX76_9ZZZZ</name>
<dbReference type="GO" id="GO:0003676">
    <property type="term" value="F:nucleic acid binding"/>
    <property type="evidence" value="ECO:0007669"/>
    <property type="project" value="InterPro"/>
</dbReference>
<organism evidence="2">
    <name type="scientific">viral metagenome</name>
    <dbReference type="NCBI Taxonomy" id="1070528"/>
    <lineage>
        <taxon>unclassified sequences</taxon>
        <taxon>metagenomes</taxon>
        <taxon>organismal metagenomes</taxon>
    </lineage>
</organism>
<dbReference type="Gene3D" id="3.40.1440.10">
    <property type="entry name" value="GIY-YIG endonuclease"/>
    <property type="match status" value="1"/>
</dbReference>
<dbReference type="InterPro" id="IPR036875">
    <property type="entry name" value="Znf_CCHC_sf"/>
</dbReference>
<dbReference type="SUPFAM" id="SSF82771">
    <property type="entry name" value="GIY-YIG endonuclease"/>
    <property type="match status" value="1"/>
</dbReference>
<evidence type="ECO:0000259" key="1">
    <source>
        <dbReference type="PROSITE" id="PS50158"/>
    </source>
</evidence>
<proteinExistence type="predicted"/>
<protein>
    <recommendedName>
        <fullName evidence="1">CCHC-type domain-containing protein</fullName>
    </recommendedName>
</protein>
<accession>A0A6C0LX76</accession>
<dbReference type="InterPro" id="IPR000305">
    <property type="entry name" value="GIY-YIG_endonuc"/>
</dbReference>
<dbReference type="Pfam" id="PF01541">
    <property type="entry name" value="GIY-YIG"/>
    <property type="match status" value="1"/>
</dbReference>
<dbReference type="InterPro" id="IPR001878">
    <property type="entry name" value="Znf_CCHC"/>
</dbReference>
<dbReference type="EMBL" id="MN740582">
    <property type="protein sequence ID" value="QHU34980.1"/>
    <property type="molecule type" value="Genomic_DNA"/>
</dbReference>